<protein>
    <submittedName>
        <fullName evidence="1">Uncharacterized protein</fullName>
    </submittedName>
</protein>
<proteinExistence type="predicted"/>
<organism evidence="1">
    <name type="scientific">uncultured Caudovirales phage</name>
    <dbReference type="NCBI Taxonomy" id="2100421"/>
    <lineage>
        <taxon>Viruses</taxon>
        <taxon>Duplodnaviria</taxon>
        <taxon>Heunggongvirae</taxon>
        <taxon>Uroviricota</taxon>
        <taxon>Caudoviricetes</taxon>
        <taxon>Peduoviridae</taxon>
        <taxon>Maltschvirus</taxon>
        <taxon>Maltschvirus maltsch</taxon>
    </lineage>
</organism>
<evidence type="ECO:0000313" key="1">
    <source>
        <dbReference type="EMBL" id="CAB4160359.1"/>
    </source>
</evidence>
<sequence>MTNLINNYISNEKKREEVNSNMKDLGRVMLGVSLPVLAMQKAYNVRQEDFKSLFNFNPGGTRRPLKDIGRSISQNVVSSFQTNREIKLQEDEMYGRKILDLIQGNDALSSFMNLEGKAGNRVYIENVRKETIALLQSIRSRAEDLHGSGFHDDNVGALLNQLDNAMVNIDSMINVASNKVSAPDSMAKQTLEQTNKQIAYFVTNYNTSERQSIVNFGKTYKNYLNLSDNIWTLDKRNPAAARQRMPLGNTSTTAHILYNSKSGTGRNILNDSTFSTANNIDDVFLHLQNNTNSKYARFSTEQKTAFSSQVTSLYNDYMNILKSGGSSFGGNVNFNIVEEFRHELPSIYMNTRVGGKEIAFALNLAADPTTGTKYQRTTSYMGAREAMANSYIDATELNKVISSPGSRAERIRRLEILRKDATPERFQYSLFKSITDAKNLSNLTNRDMNQFLETIRATGVVSERMTMDSIIKNTDFDKNLSRNLKNAEAIQANRAILTNMHRLQKNDADAFLGRLISQNLGFEGVIGASTTISKMPIDAFGGRDFSFGAVGINYTHALDDSGNPIVKNGEFAIEKKFNPMNALQKFGMLNRAVQPIVAREHQIFGKKEMIVGMVPSKSSDKKIINALDDYQSKTIGRFGGLKAFGQGDELVGISGNEIGKNIRGINLLGLLVVDDDQARAIAGLGEGSAYYGGNVLLKQARDKTIVVTDSTATTKLHEEILAAQANPDGPGYLHIKGKQEISNFFQKYGGVLGEGDAGSIIKLGDLSTLEEIKIKGAELTPDNQRFKMSFVAELTSLEPDLKIFSQMIKTTGQSNGILNETMMTELMHRTFFQSSDAERITKLAGASDPKDLDKLARESFNKPFSSLTAEEQSSVRSMHAAKKAKNQIFEALGMSRGEKDLSHFVFADIGQAKKSAKYMTDVFSGGLRAIGYNLADFEKGGLFKEIVDTEMGTGVSFDDLNENLTFTKDQMDKASQKRFGLSYDKINQEQMDELATQLNKLKEAGYQQRKYVENFTKRVFDVIKNTSTDKVFKYEYDVISKGKTTRVQKEIRSDENFKTIKDVQNYISKKNTALSKSSSGKISNIKIEESKFKPTGEILGLLFAGFRTLADKKGNFNFKKGGTEFESLLEKEAERVGYSKEERSTMMAFSKSGLMLGAAYANAGPMTSIMGTNLAALEPRSANQYLTKLMSDFRLSPEESMEHFGTMLSRQKDFGKKLSLMQQMRMTNLSLSKLTDTDLYAPEVQRLKESGALYTLSKEETEEFKRIASNQSGSGDTVNSQIKDFLGSRKTSAGIAINIEDISPNKAVQDSIRNIIGKNKNEIILPGGETIEALETATIKKAGASGGSMAIENETLRSIGDIFFHISNASTQTEPSKYLQSSETGIQKYIGILGQEYGHMLRNLNTVEMQGAVTLVGGGFSLGKTAIDTKEDRLSLLNRGRSTHTLGISDLKENEIRLNNMRAAFEESHGYAGFLDTRGFTDALDQFMGGVRNDFDWRFSNMENYLDPSEKAYFDEHMNRRRQNLEAKGLEFTPIEQQKARIDARNKMSSKFYNETVSSFLLGMEKGATYNPTTKTFDTETFKPMGIGGDTVRHPDMQTGNINMFKSFYKYVDEKVISGSDSLQNVLYRQEAHERYVYNKATKTNELVRTSSNQAHLANELSGIVKSKEFSNILDTAQAGEKEKIFKQLGYDPSKSDNFKITGFNQLRILHDLSESELFKDQKVFNVTSVDKESGKILLDRETGEAIVKQKTLKSSVNRVLTGYVKALQETKGGGRVFFVNNETEVTYDVMKNGSYSGTTKEMKAKRLDFSRYGIGDYDGDTYMFSLNTNNRMRNKMVKQEYGQQVVERMHRYGTEFLMYFDLLAQGVDKMGERLGKASQLSVKEYAKQDQLKEQAIKANVGEVDVAVKKIIIGNLNEIRKHSNINTPEAIEKVKANMSSMAVLASSVEALTIKSKKLPLASNIAKSMSQALNVATESGDMEPIQKFLRSFLQGTDIEEGVRIKSIKSTTIPEGSATDLMFKRMGEGSADQMHLSLDSVFEGIRQGANAVRNNELKYISTNKESEKLFSSTNVIEDATSYNRAMFGVNSQALESHFVKDAAQGDFSLVNNIMEDMRIHMEEQMQSVDNIVKRTSKSSVYALGASALGAGYLLGPSIDTTPLEGPGQFSDYKVNQAISNKTMYDKIKQNPQTDVPAENVSHATYRDMVVNRPINMGETMVNKNENYLMYGELPNIQSMNTTASIISRHGGTASIRIADNRMPITGNYIDRILGER</sequence>
<accession>A0A6J5NLU4</accession>
<gene>
    <name evidence="1" type="ORF">UFOVP724_161</name>
</gene>
<name>A0A6J5NLU4_9CAUD</name>
<dbReference type="EMBL" id="LR796696">
    <property type="protein sequence ID" value="CAB4160359.1"/>
    <property type="molecule type" value="Genomic_DNA"/>
</dbReference>
<reference evidence="1" key="1">
    <citation type="submission" date="2020-04" db="EMBL/GenBank/DDBJ databases">
        <authorList>
            <person name="Chiriac C."/>
            <person name="Salcher M."/>
            <person name="Ghai R."/>
            <person name="Kavagutti S V."/>
        </authorList>
    </citation>
    <scope>NUCLEOTIDE SEQUENCE</scope>
</reference>